<sequence>MKRNVSRRGGLGPARTVGAGIGNLGSDGAGGGARGARGEGFEFFGFWGEGKGKGAEMRNVDVDWHVFVCVAEGGGEGGWMDEKELCFDSRGCEDRIG</sequence>
<feature type="region of interest" description="Disordered" evidence="1">
    <location>
        <begin position="1"/>
        <end position="34"/>
    </location>
</feature>
<dbReference type="AlphaFoldDB" id="G2YGQ3"/>
<dbReference type="InParanoid" id="G2YGQ3"/>
<evidence type="ECO:0000313" key="2">
    <source>
        <dbReference type="EMBL" id="CCD50937.1"/>
    </source>
</evidence>
<dbReference type="Proteomes" id="UP000008177">
    <property type="component" value="Unplaced contigs"/>
</dbReference>
<gene>
    <name evidence="2" type="ORF">BofuT4_uP022050.1</name>
</gene>
<protein>
    <submittedName>
        <fullName evidence="2">Uncharacterized protein</fullName>
    </submittedName>
</protein>
<accession>G2YGQ3</accession>
<dbReference type="EMBL" id="FQ790332">
    <property type="protein sequence ID" value="CCD50937.1"/>
    <property type="molecule type" value="Genomic_DNA"/>
</dbReference>
<feature type="compositionally biased region" description="Gly residues" evidence="1">
    <location>
        <begin position="19"/>
        <end position="34"/>
    </location>
</feature>
<name>G2YGQ3_BOTF4</name>
<reference evidence="3" key="1">
    <citation type="journal article" date="2011" name="PLoS Genet.">
        <title>Genomic analysis of the necrotrophic fungal pathogens Sclerotinia sclerotiorum and Botrytis cinerea.</title>
        <authorList>
            <person name="Amselem J."/>
            <person name="Cuomo C.A."/>
            <person name="van Kan J.A."/>
            <person name="Viaud M."/>
            <person name="Benito E.P."/>
            <person name="Couloux A."/>
            <person name="Coutinho P.M."/>
            <person name="de Vries R.P."/>
            <person name="Dyer P.S."/>
            <person name="Fillinger S."/>
            <person name="Fournier E."/>
            <person name="Gout L."/>
            <person name="Hahn M."/>
            <person name="Kohn L."/>
            <person name="Lapalu N."/>
            <person name="Plummer K.M."/>
            <person name="Pradier J.M."/>
            <person name="Quevillon E."/>
            <person name="Sharon A."/>
            <person name="Simon A."/>
            <person name="ten Have A."/>
            <person name="Tudzynski B."/>
            <person name="Tudzynski P."/>
            <person name="Wincker P."/>
            <person name="Andrew M."/>
            <person name="Anthouard V."/>
            <person name="Beever R.E."/>
            <person name="Beffa R."/>
            <person name="Benoit I."/>
            <person name="Bouzid O."/>
            <person name="Brault B."/>
            <person name="Chen Z."/>
            <person name="Choquer M."/>
            <person name="Collemare J."/>
            <person name="Cotton P."/>
            <person name="Danchin E.G."/>
            <person name="Da Silva C."/>
            <person name="Gautier A."/>
            <person name="Giraud C."/>
            <person name="Giraud T."/>
            <person name="Gonzalez C."/>
            <person name="Grossetete S."/>
            <person name="Guldener U."/>
            <person name="Henrissat B."/>
            <person name="Howlett B.J."/>
            <person name="Kodira C."/>
            <person name="Kretschmer M."/>
            <person name="Lappartient A."/>
            <person name="Leroch M."/>
            <person name="Levis C."/>
            <person name="Mauceli E."/>
            <person name="Neuveglise C."/>
            <person name="Oeser B."/>
            <person name="Pearson M."/>
            <person name="Poulain J."/>
            <person name="Poussereau N."/>
            <person name="Quesneville H."/>
            <person name="Rascle C."/>
            <person name="Schumacher J."/>
            <person name="Segurens B."/>
            <person name="Sexton A."/>
            <person name="Silva E."/>
            <person name="Sirven C."/>
            <person name="Soanes D.M."/>
            <person name="Talbot N.J."/>
            <person name="Templeton M."/>
            <person name="Yandava C."/>
            <person name="Yarden O."/>
            <person name="Zeng Q."/>
            <person name="Rollins J.A."/>
            <person name="Lebrun M.H."/>
            <person name="Dickman M."/>
        </authorList>
    </citation>
    <scope>NUCLEOTIDE SEQUENCE [LARGE SCALE GENOMIC DNA]</scope>
    <source>
        <strain evidence="3">T4</strain>
    </source>
</reference>
<proteinExistence type="predicted"/>
<evidence type="ECO:0000256" key="1">
    <source>
        <dbReference type="SAM" id="MobiDB-lite"/>
    </source>
</evidence>
<evidence type="ECO:0000313" key="3">
    <source>
        <dbReference type="Proteomes" id="UP000008177"/>
    </source>
</evidence>
<dbReference type="HOGENOM" id="CLU_2346451_0_0_1"/>
<organism evidence="2 3">
    <name type="scientific">Botryotinia fuckeliana (strain T4)</name>
    <name type="common">Noble rot fungus</name>
    <name type="synonym">Botrytis cinerea</name>
    <dbReference type="NCBI Taxonomy" id="999810"/>
    <lineage>
        <taxon>Eukaryota</taxon>
        <taxon>Fungi</taxon>
        <taxon>Dikarya</taxon>
        <taxon>Ascomycota</taxon>
        <taxon>Pezizomycotina</taxon>
        <taxon>Leotiomycetes</taxon>
        <taxon>Helotiales</taxon>
        <taxon>Sclerotiniaceae</taxon>
        <taxon>Botrytis</taxon>
    </lineage>
</organism>